<sequence>MACDITNDGKHGMMQQNSLPWLDYNAASPHSTLGSTSSSGSSGYGSLTRSYQASNLGDAEDTVGRTVEESCPTESSKSVTKPCTVSQQSSPSNRKKKKSGFLFGLTSSSSSPSLFPSMTEAAAELTPTRKIGQTTIYPESPRPPPHNDHASSRSQLTVPSTTLIPQPNTPLQGRHKDSILHHILPSRLYHSPRPLRRGSSAENVTQPLVTPISPSTFDTQKVVNNGTLKRARTSRDQILNGPETGMPRCGSLDSLRDGPHITHDDVL</sequence>
<feature type="region of interest" description="Disordered" evidence="1">
    <location>
        <begin position="124"/>
        <end position="174"/>
    </location>
</feature>
<gene>
    <name evidence="2" type="ORF">OTU49_017494</name>
</gene>
<comment type="caution">
    <text evidence="2">The sequence shown here is derived from an EMBL/GenBank/DDBJ whole genome shotgun (WGS) entry which is preliminary data.</text>
</comment>
<dbReference type="AlphaFoldDB" id="A0AAW0W4E1"/>
<feature type="compositionally biased region" description="Polar residues" evidence="1">
    <location>
        <begin position="72"/>
        <end position="92"/>
    </location>
</feature>
<dbReference type="Proteomes" id="UP001445076">
    <property type="component" value="Unassembled WGS sequence"/>
</dbReference>
<evidence type="ECO:0000313" key="2">
    <source>
        <dbReference type="EMBL" id="KAK8724106.1"/>
    </source>
</evidence>
<name>A0AAW0W4E1_CHEQU</name>
<protein>
    <submittedName>
        <fullName evidence="2">Uncharacterized protein</fullName>
    </submittedName>
</protein>
<dbReference type="EMBL" id="JARKIK010000087">
    <property type="protein sequence ID" value="KAK8724106.1"/>
    <property type="molecule type" value="Genomic_DNA"/>
</dbReference>
<proteinExistence type="predicted"/>
<keyword evidence="3" id="KW-1185">Reference proteome</keyword>
<accession>A0AAW0W4E1</accession>
<organism evidence="2 3">
    <name type="scientific">Cherax quadricarinatus</name>
    <name type="common">Australian red claw crayfish</name>
    <dbReference type="NCBI Taxonomy" id="27406"/>
    <lineage>
        <taxon>Eukaryota</taxon>
        <taxon>Metazoa</taxon>
        <taxon>Ecdysozoa</taxon>
        <taxon>Arthropoda</taxon>
        <taxon>Crustacea</taxon>
        <taxon>Multicrustacea</taxon>
        <taxon>Malacostraca</taxon>
        <taxon>Eumalacostraca</taxon>
        <taxon>Eucarida</taxon>
        <taxon>Decapoda</taxon>
        <taxon>Pleocyemata</taxon>
        <taxon>Astacidea</taxon>
        <taxon>Parastacoidea</taxon>
        <taxon>Parastacidae</taxon>
        <taxon>Cherax</taxon>
    </lineage>
</organism>
<feature type="compositionally biased region" description="Polar residues" evidence="1">
    <location>
        <begin position="152"/>
        <end position="171"/>
    </location>
</feature>
<feature type="region of interest" description="Disordered" evidence="1">
    <location>
        <begin position="238"/>
        <end position="267"/>
    </location>
</feature>
<feature type="compositionally biased region" description="Basic and acidic residues" evidence="1">
    <location>
        <begin position="254"/>
        <end position="267"/>
    </location>
</feature>
<feature type="region of interest" description="Disordered" evidence="1">
    <location>
        <begin position="55"/>
        <end position="98"/>
    </location>
</feature>
<reference evidence="2 3" key="1">
    <citation type="journal article" date="2024" name="BMC Genomics">
        <title>Genome assembly of redclaw crayfish (Cherax quadricarinatus) provides insights into its immune adaptation and hypoxia tolerance.</title>
        <authorList>
            <person name="Liu Z."/>
            <person name="Zheng J."/>
            <person name="Li H."/>
            <person name="Fang K."/>
            <person name="Wang S."/>
            <person name="He J."/>
            <person name="Zhou D."/>
            <person name="Weng S."/>
            <person name="Chi M."/>
            <person name="Gu Z."/>
            <person name="He J."/>
            <person name="Li F."/>
            <person name="Wang M."/>
        </authorList>
    </citation>
    <scope>NUCLEOTIDE SEQUENCE [LARGE SCALE GENOMIC DNA]</scope>
    <source>
        <strain evidence="2">ZL_2023a</strain>
    </source>
</reference>
<evidence type="ECO:0000256" key="1">
    <source>
        <dbReference type="SAM" id="MobiDB-lite"/>
    </source>
</evidence>
<evidence type="ECO:0000313" key="3">
    <source>
        <dbReference type="Proteomes" id="UP001445076"/>
    </source>
</evidence>